<evidence type="ECO:0000256" key="1">
    <source>
        <dbReference type="ARBA" id="ARBA00004613"/>
    </source>
</evidence>
<dbReference type="GO" id="GO:0005576">
    <property type="term" value="C:extracellular region"/>
    <property type="evidence" value="ECO:0007669"/>
    <property type="project" value="UniProtKB-SubCell"/>
</dbReference>
<evidence type="ECO:0000256" key="2">
    <source>
        <dbReference type="ARBA" id="ARBA00005581"/>
    </source>
</evidence>
<comment type="subcellular location">
    <subcellularLocation>
        <location evidence="1 6">Secreted</location>
    </subcellularLocation>
</comment>
<evidence type="ECO:0000256" key="3">
    <source>
        <dbReference type="ARBA" id="ARBA00022471"/>
    </source>
</evidence>
<sequence length="142" mass="16815">MYSANTSWSVFLFTVNLFVLPLLARASGIGIFQTYEVYIFNNFDNNANELIVHCKSADDDLGDHFLDQDGNWHWKFRVNFFRSTLFFCHVQWGGMETSFTVFDTDYISYKCEDTSTCFWSVRNDGIYFSCDNENYVKRYIWP</sequence>
<dbReference type="AlphaFoldDB" id="A0A830CK70"/>
<gene>
    <name evidence="7" type="ORF">PHJA_001763400</name>
</gene>
<proteinExistence type="inferred from homology"/>
<evidence type="ECO:0000256" key="5">
    <source>
        <dbReference type="ARBA" id="ARBA00022729"/>
    </source>
</evidence>
<keyword evidence="8" id="KW-1185">Reference proteome</keyword>
<dbReference type="OrthoDB" id="1841900at2759"/>
<dbReference type="PANTHER" id="PTHR31232">
    <property type="match status" value="1"/>
</dbReference>
<keyword evidence="5 6" id="KW-0732">Signal</keyword>
<feature type="signal peptide" evidence="6">
    <location>
        <begin position="1"/>
        <end position="26"/>
    </location>
</feature>
<evidence type="ECO:0000256" key="6">
    <source>
        <dbReference type="RuleBase" id="RU367044"/>
    </source>
</evidence>
<evidence type="ECO:0000313" key="7">
    <source>
        <dbReference type="EMBL" id="GFP96193.1"/>
    </source>
</evidence>
<dbReference type="Proteomes" id="UP000653305">
    <property type="component" value="Unassembled WGS sequence"/>
</dbReference>
<feature type="chain" id="PRO_5033102320" description="S-protein homolog" evidence="6">
    <location>
        <begin position="27"/>
        <end position="142"/>
    </location>
</feature>
<protein>
    <recommendedName>
        <fullName evidence="6">S-protein homolog</fullName>
    </recommendedName>
</protein>
<dbReference type="InterPro" id="IPR010264">
    <property type="entry name" value="Self-incomp_S1"/>
</dbReference>
<reference evidence="7" key="1">
    <citation type="submission" date="2020-07" db="EMBL/GenBank/DDBJ databases">
        <title>Ethylene signaling mediates host invasion by parasitic plants.</title>
        <authorList>
            <person name="Yoshida S."/>
        </authorList>
    </citation>
    <scope>NUCLEOTIDE SEQUENCE</scope>
    <source>
        <strain evidence="7">Okayama</strain>
    </source>
</reference>
<organism evidence="7 8">
    <name type="scientific">Phtheirospermum japonicum</name>
    <dbReference type="NCBI Taxonomy" id="374723"/>
    <lineage>
        <taxon>Eukaryota</taxon>
        <taxon>Viridiplantae</taxon>
        <taxon>Streptophyta</taxon>
        <taxon>Embryophyta</taxon>
        <taxon>Tracheophyta</taxon>
        <taxon>Spermatophyta</taxon>
        <taxon>Magnoliopsida</taxon>
        <taxon>eudicotyledons</taxon>
        <taxon>Gunneridae</taxon>
        <taxon>Pentapetalae</taxon>
        <taxon>asterids</taxon>
        <taxon>lamiids</taxon>
        <taxon>Lamiales</taxon>
        <taxon>Orobanchaceae</taxon>
        <taxon>Orobanchaceae incertae sedis</taxon>
        <taxon>Phtheirospermum</taxon>
    </lineage>
</organism>
<keyword evidence="3 6" id="KW-0713">Self-incompatibility</keyword>
<evidence type="ECO:0000313" key="8">
    <source>
        <dbReference type="Proteomes" id="UP000653305"/>
    </source>
</evidence>
<keyword evidence="4 6" id="KW-0964">Secreted</keyword>
<comment type="caution">
    <text evidence="7">The sequence shown here is derived from an EMBL/GenBank/DDBJ whole genome shotgun (WGS) entry which is preliminary data.</text>
</comment>
<dbReference type="EMBL" id="BMAC01000425">
    <property type="protein sequence ID" value="GFP96193.1"/>
    <property type="molecule type" value="Genomic_DNA"/>
</dbReference>
<dbReference type="PANTHER" id="PTHR31232:SF155">
    <property type="entry name" value="PLANT SELF-INCOMPATIBILITY PROTEIN S1 FAMILY"/>
    <property type="match status" value="1"/>
</dbReference>
<evidence type="ECO:0000256" key="4">
    <source>
        <dbReference type="ARBA" id="ARBA00022525"/>
    </source>
</evidence>
<comment type="similarity">
    <text evidence="2 6">Belongs to the plant self-incompatibility (S1) protein family.</text>
</comment>
<dbReference type="GO" id="GO:0060320">
    <property type="term" value="P:rejection of self pollen"/>
    <property type="evidence" value="ECO:0007669"/>
    <property type="project" value="UniProtKB-KW"/>
</dbReference>
<dbReference type="Pfam" id="PF05938">
    <property type="entry name" value="Self-incomp_S1"/>
    <property type="match status" value="1"/>
</dbReference>
<accession>A0A830CK70</accession>
<name>A0A830CK70_9LAMI</name>